<proteinExistence type="predicted"/>
<reference evidence="1 2" key="1">
    <citation type="journal article" date="2020" name="Microorganisms">
        <title>Osmotic Adaptation and Compatible Solute Biosynthesis of Phototrophic Bacteria as Revealed from Genome Analyses.</title>
        <authorList>
            <person name="Imhoff J.F."/>
            <person name="Rahn T."/>
            <person name="Kunzel S."/>
            <person name="Keller A."/>
            <person name="Neulinger S.C."/>
        </authorList>
    </citation>
    <scope>NUCLEOTIDE SEQUENCE [LARGE SCALE GENOMIC DNA]</scope>
    <source>
        <strain evidence="1 2">DSM 6210</strain>
    </source>
</reference>
<dbReference type="Proteomes" id="UP000748752">
    <property type="component" value="Unassembled WGS sequence"/>
</dbReference>
<dbReference type="EMBL" id="NRRV01000040">
    <property type="protein sequence ID" value="MBK1632119.1"/>
    <property type="molecule type" value="Genomic_DNA"/>
</dbReference>
<organism evidence="1 2">
    <name type="scientific">Thiohalocapsa halophila</name>
    <dbReference type="NCBI Taxonomy" id="69359"/>
    <lineage>
        <taxon>Bacteria</taxon>
        <taxon>Pseudomonadati</taxon>
        <taxon>Pseudomonadota</taxon>
        <taxon>Gammaproteobacteria</taxon>
        <taxon>Chromatiales</taxon>
        <taxon>Chromatiaceae</taxon>
        <taxon>Thiohalocapsa</taxon>
    </lineage>
</organism>
<evidence type="ECO:0000313" key="2">
    <source>
        <dbReference type="Proteomes" id="UP000748752"/>
    </source>
</evidence>
<protein>
    <submittedName>
        <fullName evidence="1">Uncharacterized protein</fullName>
    </submittedName>
</protein>
<gene>
    <name evidence="1" type="ORF">CKO31_15520</name>
</gene>
<evidence type="ECO:0000313" key="1">
    <source>
        <dbReference type="EMBL" id="MBK1632119.1"/>
    </source>
</evidence>
<name>A0ABS1CJL1_9GAMM</name>
<accession>A0ABS1CJL1</accession>
<comment type="caution">
    <text evidence="1">The sequence shown here is derived from an EMBL/GenBank/DDBJ whole genome shotgun (WGS) entry which is preliminary data.</text>
</comment>
<sequence>MPITDYFRDNVLVKRPYIRREWCEAAVRDPIRTEVQSYDGRIRHWIWVDALGRYLRVVTLADGQTIHNAFPDRRFKP</sequence>
<keyword evidence="2" id="KW-1185">Reference proteome</keyword>